<evidence type="ECO:0000313" key="13">
    <source>
        <dbReference type="Proteomes" id="UP000694620"/>
    </source>
</evidence>
<keyword evidence="13" id="KW-1185">Reference proteome</keyword>
<evidence type="ECO:0000256" key="2">
    <source>
        <dbReference type="ARBA" id="ARBA00022723"/>
    </source>
</evidence>
<accession>A0A8C4T9L8</accession>
<dbReference type="GO" id="GO:0008270">
    <property type="term" value="F:zinc ion binding"/>
    <property type="evidence" value="ECO:0007669"/>
    <property type="project" value="UniProtKB-KW"/>
</dbReference>
<dbReference type="PANTHER" id="PTHR46481:SF9">
    <property type="entry name" value="ZINC FINGER BED DOMAIN-CONTAINING PROTEIN 1-LIKE"/>
    <property type="match status" value="1"/>
</dbReference>
<dbReference type="SUPFAM" id="SSF140996">
    <property type="entry name" value="Hermes dimerisation domain"/>
    <property type="match status" value="1"/>
</dbReference>
<evidence type="ECO:0000256" key="8">
    <source>
        <dbReference type="ARBA" id="ARBA00023242"/>
    </source>
</evidence>
<feature type="region of interest" description="Disordered" evidence="10">
    <location>
        <begin position="86"/>
        <end position="108"/>
    </location>
</feature>
<evidence type="ECO:0000256" key="1">
    <source>
        <dbReference type="ARBA" id="ARBA00004123"/>
    </source>
</evidence>
<dbReference type="InterPro" id="IPR008906">
    <property type="entry name" value="HATC_C_dom"/>
</dbReference>
<dbReference type="SUPFAM" id="SSF57667">
    <property type="entry name" value="beta-beta-alpha zinc fingers"/>
    <property type="match status" value="1"/>
</dbReference>
<keyword evidence="2" id="KW-0479">Metal-binding</keyword>
<organism evidence="12 13">
    <name type="scientific">Erpetoichthys calabaricus</name>
    <name type="common">Rope fish</name>
    <name type="synonym">Calamoichthys calabaricus</name>
    <dbReference type="NCBI Taxonomy" id="27687"/>
    <lineage>
        <taxon>Eukaryota</taxon>
        <taxon>Metazoa</taxon>
        <taxon>Chordata</taxon>
        <taxon>Craniata</taxon>
        <taxon>Vertebrata</taxon>
        <taxon>Euteleostomi</taxon>
        <taxon>Actinopterygii</taxon>
        <taxon>Polypteriformes</taxon>
        <taxon>Polypteridae</taxon>
        <taxon>Erpetoichthys</taxon>
    </lineage>
</organism>
<dbReference type="SMART" id="SM00614">
    <property type="entry name" value="ZnF_BED"/>
    <property type="match status" value="1"/>
</dbReference>
<keyword evidence="5" id="KW-0805">Transcription regulation</keyword>
<evidence type="ECO:0000256" key="4">
    <source>
        <dbReference type="ARBA" id="ARBA00022833"/>
    </source>
</evidence>
<dbReference type="InterPro" id="IPR036236">
    <property type="entry name" value="Znf_C2H2_sf"/>
</dbReference>
<dbReference type="GO" id="GO:0046983">
    <property type="term" value="F:protein dimerization activity"/>
    <property type="evidence" value="ECO:0007669"/>
    <property type="project" value="InterPro"/>
</dbReference>
<dbReference type="AlphaFoldDB" id="A0A8C4T9L8"/>
<keyword evidence="3 9" id="KW-0863">Zinc-finger</keyword>
<comment type="subcellular location">
    <subcellularLocation>
        <location evidence="1">Nucleus</location>
    </subcellularLocation>
</comment>
<dbReference type="Pfam" id="PF05699">
    <property type="entry name" value="Dimer_Tnp_hAT"/>
    <property type="match status" value="1"/>
</dbReference>
<dbReference type="Proteomes" id="UP000694620">
    <property type="component" value="Unassembled WGS sequence"/>
</dbReference>
<dbReference type="SUPFAM" id="SSF53098">
    <property type="entry name" value="Ribonuclease H-like"/>
    <property type="match status" value="1"/>
</dbReference>
<evidence type="ECO:0000259" key="11">
    <source>
        <dbReference type="PROSITE" id="PS50808"/>
    </source>
</evidence>
<evidence type="ECO:0000313" key="12">
    <source>
        <dbReference type="Ensembl" id="ENSECRP00000029188.1"/>
    </source>
</evidence>
<keyword evidence="8" id="KW-0539">Nucleus</keyword>
<evidence type="ECO:0000256" key="10">
    <source>
        <dbReference type="SAM" id="MobiDB-lite"/>
    </source>
</evidence>
<name>A0A8C4T9L8_ERPCA</name>
<protein>
    <recommendedName>
        <fullName evidence="11">BED-type domain-containing protein</fullName>
    </recommendedName>
</protein>
<dbReference type="GO" id="GO:0005634">
    <property type="term" value="C:nucleus"/>
    <property type="evidence" value="ECO:0007669"/>
    <property type="project" value="UniProtKB-SubCell"/>
</dbReference>
<dbReference type="PROSITE" id="PS50808">
    <property type="entry name" value="ZF_BED"/>
    <property type="match status" value="1"/>
</dbReference>
<evidence type="ECO:0000256" key="5">
    <source>
        <dbReference type="ARBA" id="ARBA00023015"/>
    </source>
</evidence>
<evidence type="ECO:0000256" key="7">
    <source>
        <dbReference type="ARBA" id="ARBA00023163"/>
    </source>
</evidence>
<dbReference type="InterPro" id="IPR003656">
    <property type="entry name" value="Znf_BED"/>
</dbReference>
<dbReference type="Ensembl" id="ENSECRT00000029804.1">
    <property type="protein sequence ID" value="ENSECRP00000029188.1"/>
    <property type="gene ID" value="ENSECRG00000019779.1"/>
</dbReference>
<evidence type="ECO:0000256" key="3">
    <source>
        <dbReference type="ARBA" id="ARBA00022771"/>
    </source>
</evidence>
<dbReference type="PANTHER" id="PTHR46481">
    <property type="entry name" value="ZINC FINGER BED DOMAIN-CONTAINING PROTEIN 4"/>
    <property type="match status" value="1"/>
</dbReference>
<keyword evidence="4" id="KW-0862">Zinc</keyword>
<dbReference type="GeneTree" id="ENSGT00940000161131"/>
<dbReference type="GO" id="GO:0003677">
    <property type="term" value="F:DNA binding"/>
    <property type="evidence" value="ECO:0007669"/>
    <property type="project" value="UniProtKB-KW"/>
</dbReference>
<feature type="domain" description="BED-type" evidence="11">
    <location>
        <begin position="21"/>
        <end position="80"/>
    </location>
</feature>
<keyword evidence="7" id="KW-0804">Transcription</keyword>
<reference evidence="12" key="2">
    <citation type="submission" date="2025-09" db="UniProtKB">
        <authorList>
            <consortium name="Ensembl"/>
        </authorList>
    </citation>
    <scope>IDENTIFICATION</scope>
</reference>
<evidence type="ECO:0000256" key="6">
    <source>
        <dbReference type="ARBA" id="ARBA00023125"/>
    </source>
</evidence>
<dbReference type="InterPro" id="IPR012337">
    <property type="entry name" value="RNaseH-like_sf"/>
</dbReference>
<dbReference type="InterPro" id="IPR052035">
    <property type="entry name" value="ZnF_BED_domain_contain"/>
</dbReference>
<reference evidence="12" key="1">
    <citation type="submission" date="2025-08" db="UniProtKB">
        <authorList>
            <consortium name="Ensembl"/>
        </authorList>
    </citation>
    <scope>IDENTIFICATION</scope>
</reference>
<keyword evidence="6" id="KW-0238">DNA-binding</keyword>
<evidence type="ECO:0000256" key="9">
    <source>
        <dbReference type="PROSITE-ProRule" id="PRU00027"/>
    </source>
</evidence>
<sequence length="624" mass="69527">RDEKNCKMASRAPSDLVSKKNTTSAVWQYFGFRPNEKGEAVNTDEAICKLCNKKVIARDGNTSNLRSHIRNHHPLTAERMDPSLLSATVSTPPDAGPTTSRSTASTQPTIMGAFGKATKYKRDSVRWKTCTDAVTKYLAKEMVSFHTVEKKSFTDMGKVLDAQYELPGRKYFSQTALPHLYSKVRDNVQVLLSVADSYSLTTDMWSSVNITPYMSLTIHTITPDWKLESKCLQTTYFPESHTADNLATALRAALQEWQLDEKKLSAITTDNAANIHAAIRSLHWPWLSCFGHNLNLAVTNGLHDQRQKTERALGLCRNIVGAFSHSWQRKHELHKKQVDLGLPKHSLITVSIKRDCATRWGSKLAMVERILEQAQAIRHVLSDDRRSSLSLTWQDMDVLKAVHEALKPVGDFTDILSGENYVTSSCILPILQLCRDNVLAASENDLQLTKSIKTGILTKLEAKYESNSVHKILRKCTFLDPRYRGGYETDDNALAETKAEIVSLEAAGPVAIRMTQGSMLQKKSDAMAGPVGIGTVEDRVGAEITAYCLEPVTQGDEDPLLWWKNAAGRFPQMSRVARKYRCVCATSTPSERVFSTAGKVVGPQRALLKPDKVNMLVFLAKNLD</sequence>
<dbReference type="Pfam" id="PF02892">
    <property type="entry name" value="zf-BED"/>
    <property type="match status" value="1"/>
</dbReference>
<proteinExistence type="predicted"/>